<comment type="caution">
    <text evidence="4">The sequence shown here is derived from an EMBL/GenBank/DDBJ whole genome shotgun (WGS) entry which is preliminary data.</text>
</comment>
<keyword evidence="5" id="KW-1185">Reference proteome</keyword>
<dbReference type="SUPFAM" id="SSF48498">
    <property type="entry name" value="Tetracyclin repressor-like, C-terminal domain"/>
    <property type="match status" value="1"/>
</dbReference>
<dbReference type="EMBL" id="JAGGLP010000009">
    <property type="protein sequence ID" value="MBP2051764.1"/>
    <property type="molecule type" value="Genomic_DNA"/>
</dbReference>
<protein>
    <submittedName>
        <fullName evidence="4">AcrR family transcriptional regulator</fullName>
    </submittedName>
</protein>
<keyword evidence="1 2" id="KW-0238">DNA-binding</keyword>
<evidence type="ECO:0000256" key="1">
    <source>
        <dbReference type="ARBA" id="ARBA00023125"/>
    </source>
</evidence>
<dbReference type="SUPFAM" id="SSF46689">
    <property type="entry name" value="Homeodomain-like"/>
    <property type="match status" value="1"/>
</dbReference>
<evidence type="ECO:0000256" key="2">
    <source>
        <dbReference type="PROSITE-ProRule" id="PRU00335"/>
    </source>
</evidence>
<dbReference type="Pfam" id="PF00440">
    <property type="entry name" value="TetR_N"/>
    <property type="match status" value="1"/>
</dbReference>
<dbReference type="InterPro" id="IPR050109">
    <property type="entry name" value="HTH-type_TetR-like_transc_reg"/>
</dbReference>
<feature type="DNA-binding region" description="H-T-H motif" evidence="2">
    <location>
        <begin position="37"/>
        <end position="56"/>
    </location>
</feature>
<dbReference type="Gene3D" id="1.10.357.10">
    <property type="entry name" value="Tetracycline Repressor, domain 2"/>
    <property type="match status" value="1"/>
</dbReference>
<name>A0ABS4LWG1_9ACTN</name>
<proteinExistence type="predicted"/>
<dbReference type="PANTHER" id="PTHR30055:SF226">
    <property type="entry name" value="HTH-TYPE TRANSCRIPTIONAL REGULATOR PKSA"/>
    <property type="match status" value="1"/>
</dbReference>
<dbReference type="PANTHER" id="PTHR30055">
    <property type="entry name" value="HTH-TYPE TRANSCRIPTIONAL REGULATOR RUTR"/>
    <property type="match status" value="1"/>
</dbReference>
<evidence type="ECO:0000313" key="4">
    <source>
        <dbReference type="EMBL" id="MBP2051764.1"/>
    </source>
</evidence>
<reference evidence="4 5" key="1">
    <citation type="submission" date="2021-03" db="EMBL/GenBank/DDBJ databases">
        <title>Genomic Encyclopedia of Type Strains, Phase IV (KMG-IV): sequencing the most valuable type-strain genomes for metagenomic binning, comparative biology and taxonomic classification.</title>
        <authorList>
            <person name="Goeker M."/>
        </authorList>
    </citation>
    <scope>NUCLEOTIDE SEQUENCE [LARGE SCALE GENOMIC DNA]</scope>
    <source>
        <strain evidence="4 5">DSM 40499</strain>
    </source>
</reference>
<dbReference type="InterPro" id="IPR036271">
    <property type="entry name" value="Tet_transcr_reg_TetR-rel_C_sf"/>
</dbReference>
<evidence type="ECO:0000313" key="5">
    <source>
        <dbReference type="Proteomes" id="UP001519309"/>
    </source>
</evidence>
<dbReference type="InterPro" id="IPR001647">
    <property type="entry name" value="HTH_TetR"/>
</dbReference>
<evidence type="ECO:0000259" key="3">
    <source>
        <dbReference type="PROSITE" id="PS50977"/>
    </source>
</evidence>
<dbReference type="Gene3D" id="1.10.10.60">
    <property type="entry name" value="Homeodomain-like"/>
    <property type="match status" value="1"/>
</dbReference>
<dbReference type="InterPro" id="IPR009057">
    <property type="entry name" value="Homeodomain-like_sf"/>
</dbReference>
<feature type="domain" description="HTH tetR-type" evidence="3">
    <location>
        <begin position="14"/>
        <end position="74"/>
    </location>
</feature>
<accession>A0ABS4LWG1</accession>
<dbReference type="PROSITE" id="PS50977">
    <property type="entry name" value="HTH_TETR_2"/>
    <property type="match status" value="1"/>
</dbReference>
<sequence>MPRIRAASVAEHRSMQRAALLDAARTLLSEGGTEALTFPALAERTGLARSSVYEYFRSRAAVVEELCEVDFPVWAAEVAAAMERAPSAEGKVEAYVRQQLALVGDGRHRAVVAISASELDAGAREKIRAAHGGLVAMVVEALGEMGHGQPRLAAMLLQGVVDAAVRRIELGAAEDPSSITDAAVAMALRGVKG</sequence>
<organism evidence="4 5">
    <name type="scientific">Streptomyces griseochromogenes</name>
    <dbReference type="NCBI Taxonomy" id="68214"/>
    <lineage>
        <taxon>Bacteria</taxon>
        <taxon>Bacillati</taxon>
        <taxon>Actinomycetota</taxon>
        <taxon>Actinomycetes</taxon>
        <taxon>Kitasatosporales</taxon>
        <taxon>Streptomycetaceae</taxon>
        <taxon>Streptomyces</taxon>
    </lineage>
</organism>
<gene>
    <name evidence="4" type="ORF">J2Z21_004741</name>
</gene>
<dbReference type="PRINTS" id="PR00455">
    <property type="entry name" value="HTHTETR"/>
</dbReference>
<dbReference type="Proteomes" id="UP001519309">
    <property type="component" value="Unassembled WGS sequence"/>
</dbReference>